<dbReference type="EMBL" id="JARPYI010000002">
    <property type="protein sequence ID" value="MDT2599438.1"/>
    <property type="molecule type" value="Genomic_DNA"/>
</dbReference>
<feature type="coiled-coil region" evidence="2">
    <location>
        <begin position="28"/>
        <end position="55"/>
    </location>
</feature>
<evidence type="ECO:0000256" key="3">
    <source>
        <dbReference type="SAM" id="MobiDB-lite"/>
    </source>
</evidence>
<sequence length="193" mass="20879">MKKIVLALLLSISFFTFTGCSSGSDETTSSLREENVNLKKENTKLKKQVKASKSLLESLVGTTDSDETTESNSSSSNQMSLNQPGTFQSGEKITVVSIEDNPSIELHETNEGEHAVVVTAEVENTESSPIDFNAQSFSLYDGDSQMGRFDASTYSNNVPHTIAAEKKATVVMHFAAKGTGPYSVSYGDATWEQ</sequence>
<feature type="chain" id="PRO_5046196326" evidence="4">
    <location>
        <begin position="19"/>
        <end position="193"/>
    </location>
</feature>
<dbReference type="Gene3D" id="2.60.40.1240">
    <property type="match status" value="1"/>
</dbReference>
<dbReference type="Pfam" id="PF11611">
    <property type="entry name" value="DUF4352"/>
    <property type="match status" value="1"/>
</dbReference>
<protein>
    <submittedName>
        <fullName evidence="6">DUF4352 domain-containing protein</fullName>
    </submittedName>
</protein>
<dbReference type="Proteomes" id="UP001252875">
    <property type="component" value="Unassembled WGS sequence"/>
</dbReference>
<feature type="domain" description="DUF4352" evidence="5">
    <location>
        <begin position="93"/>
        <end position="191"/>
    </location>
</feature>
<feature type="region of interest" description="Disordered" evidence="3">
    <location>
        <begin position="60"/>
        <end position="86"/>
    </location>
</feature>
<organism evidence="6 7">
    <name type="scientific">Enterococcus hulanensis</name>
    <dbReference type="NCBI Taxonomy" id="2559929"/>
    <lineage>
        <taxon>Bacteria</taxon>
        <taxon>Bacillati</taxon>
        <taxon>Bacillota</taxon>
        <taxon>Bacilli</taxon>
        <taxon>Lactobacillales</taxon>
        <taxon>Enterococcaceae</taxon>
        <taxon>Enterococcus</taxon>
    </lineage>
</organism>
<evidence type="ECO:0000256" key="2">
    <source>
        <dbReference type="SAM" id="Coils"/>
    </source>
</evidence>
<reference evidence="6 7" key="1">
    <citation type="submission" date="2023-03" db="EMBL/GenBank/DDBJ databases">
        <authorList>
            <person name="Shen W."/>
            <person name="Cai J."/>
        </authorList>
    </citation>
    <scope>NUCLEOTIDE SEQUENCE [LARGE SCALE GENOMIC DNA]</scope>
    <source>
        <strain evidence="6 7">D6-4</strain>
    </source>
</reference>
<evidence type="ECO:0000256" key="4">
    <source>
        <dbReference type="SAM" id="SignalP"/>
    </source>
</evidence>
<evidence type="ECO:0000259" key="5">
    <source>
        <dbReference type="Pfam" id="PF11611"/>
    </source>
</evidence>
<evidence type="ECO:0000313" key="6">
    <source>
        <dbReference type="EMBL" id="MDT2599438.1"/>
    </source>
</evidence>
<comment type="caution">
    <text evidence="6">The sequence shown here is derived from an EMBL/GenBank/DDBJ whole genome shotgun (WGS) entry which is preliminary data.</text>
</comment>
<keyword evidence="7" id="KW-1185">Reference proteome</keyword>
<evidence type="ECO:0000256" key="1">
    <source>
        <dbReference type="ARBA" id="ARBA00022729"/>
    </source>
</evidence>
<dbReference type="RefSeq" id="WP_311822086.1">
    <property type="nucleotide sequence ID" value="NZ_JARPYF010000012.1"/>
</dbReference>
<dbReference type="InterPro" id="IPR029051">
    <property type="entry name" value="DUF4352"/>
</dbReference>
<keyword evidence="2" id="KW-0175">Coiled coil</keyword>
<evidence type="ECO:0000313" key="7">
    <source>
        <dbReference type="Proteomes" id="UP001252875"/>
    </source>
</evidence>
<proteinExistence type="predicted"/>
<keyword evidence="1 4" id="KW-0732">Signal</keyword>
<name>A0ABU3EX45_9ENTE</name>
<accession>A0ABU3EX45</accession>
<dbReference type="PROSITE" id="PS51257">
    <property type="entry name" value="PROKAR_LIPOPROTEIN"/>
    <property type="match status" value="1"/>
</dbReference>
<gene>
    <name evidence="6" type="ORF">P7D85_06600</name>
</gene>
<feature type="signal peptide" evidence="4">
    <location>
        <begin position="1"/>
        <end position="18"/>
    </location>
</feature>
<dbReference type="InterPro" id="IPR029050">
    <property type="entry name" value="Immunoprotect_excell_Ig-like"/>
</dbReference>